<reference evidence="2" key="1">
    <citation type="submission" date="2020-01" db="EMBL/GenBank/DDBJ databases">
        <authorList>
            <person name="Meier V. D."/>
            <person name="Meier V D."/>
        </authorList>
    </citation>
    <scope>NUCLEOTIDE SEQUENCE</scope>
    <source>
        <strain evidence="2">HLG_WM_MAG_07</strain>
    </source>
</reference>
<sequence>MKIKVLLGSILLGIGIPMANADEPRAPSAAEIIVQEEQAYTEKLAILKTRNPEKDAAAANAMGFAYVLGYYRGRSMVVDVPGVDKIQYAEKKSVCPTLVMGGMGDMIYGAKHQEYRKALLDYAKRFNQKTFAVCSKK</sequence>
<feature type="chain" id="PRO_5028425663" evidence="1">
    <location>
        <begin position="22"/>
        <end position="137"/>
    </location>
</feature>
<dbReference type="EMBL" id="CACVAY010000117">
    <property type="protein sequence ID" value="CAA6824021.1"/>
    <property type="molecule type" value="Genomic_DNA"/>
</dbReference>
<keyword evidence="1" id="KW-0732">Signal</keyword>
<dbReference type="AlphaFoldDB" id="A0A6S6TMC3"/>
<accession>A0A6S6TMC3</accession>
<name>A0A6S6TMC3_9GAMM</name>
<proteinExistence type="predicted"/>
<protein>
    <submittedName>
        <fullName evidence="2">Uncharacterized protein</fullName>
    </submittedName>
</protein>
<organism evidence="2">
    <name type="scientific">uncultured Thiotrichaceae bacterium</name>
    <dbReference type="NCBI Taxonomy" id="298394"/>
    <lineage>
        <taxon>Bacteria</taxon>
        <taxon>Pseudomonadati</taxon>
        <taxon>Pseudomonadota</taxon>
        <taxon>Gammaproteobacteria</taxon>
        <taxon>Thiotrichales</taxon>
        <taxon>Thiotrichaceae</taxon>
        <taxon>environmental samples</taxon>
    </lineage>
</organism>
<gene>
    <name evidence="2" type="ORF">HELGO_WM6758</name>
</gene>
<feature type="signal peptide" evidence="1">
    <location>
        <begin position="1"/>
        <end position="21"/>
    </location>
</feature>
<evidence type="ECO:0000313" key="2">
    <source>
        <dbReference type="EMBL" id="CAA6824021.1"/>
    </source>
</evidence>
<evidence type="ECO:0000256" key="1">
    <source>
        <dbReference type="SAM" id="SignalP"/>
    </source>
</evidence>